<sequence>MAGQSIDLHNNGNLLRQGWRLKFFDCADGSRGLVHDLILGFLQFLVLP</sequence>
<dbReference type="Proteomes" id="UP000238479">
    <property type="component" value="Unassembled WGS sequence"/>
</dbReference>
<gene>
    <name evidence="1" type="ORF">RchiOBHm_Chr0c29g0501181</name>
</gene>
<proteinExistence type="predicted"/>
<evidence type="ECO:0000313" key="2">
    <source>
        <dbReference type="Proteomes" id="UP000238479"/>
    </source>
</evidence>
<dbReference type="Gramene" id="PRQ60889">
    <property type="protein sequence ID" value="PRQ60889"/>
    <property type="gene ID" value="RchiOBHm_Chr0c29g0501181"/>
</dbReference>
<dbReference type="AlphaFoldDB" id="A0A2P6SQC2"/>
<protein>
    <submittedName>
        <fullName evidence="1">Uncharacterized protein</fullName>
    </submittedName>
</protein>
<keyword evidence="2" id="KW-1185">Reference proteome</keyword>
<comment type="caution">
    <text evidence="1">The sequence shown here is derived from an EMBL/GenBank/DDBJ whole genome shotgun (WGS) entry which is preliminary data.</text>
</comment>
<evidence type="ECO:0000313" key="1">
    <source>
        <dbReference type="EMBL" id="PRQ60889.1"/>
    </source>
</evidence>
<name>A0A2P6SQC2_ROSCH</name>
<dbReference type="EMBL" id="PDCK01000026">
    <property type="protein sequence ID" value="PRQ60889.1"/>
    <property type="molecule type" value="Genomic_DNA"/>
</dbReference>
<accession>A0A2P6SQC2</accession>
<reference evidence="1 2" key="1">
    <citation type="journal article" date="2018" name="Nat. Genet.">
        <title>The Rosa genome provides new insights in the design of modern roses.</title>
        <authorList>
            <person name="Bendahmane M."/>
        </authorList>
    </citation>
    <scope>NUCLEOTIDE SEQUENCE [LARGE SCALE GENOMIC DNA]</scope>
    <source>
        <strain evidence="2">cv. Old Blush</strain>
    </source>
</reference>
<organism evidence="1 2">
    <name type="scientific">Rosa chinensis</name>
    <name type="common">China rose</name>
    <dbReference type="NCBI Taxonomy" id="74649"/>
    <lineage>
        <taxon>Eukaryota</taxon>
        <taxon>Viridiplantae</taxon>
        <taxon>Streptophyta</taxon>
        <taxon>Embryophyta</taxon>
        <taxon>Tracheophyta</taxon>
        <taxon>Spermatophyta</taxon>
        <taxon>Magnoliopsida</taxon>
        <taxon>eudicotyledons</taxon>
        <taxon>Gunneridae</taxon>
        <taxon>Pentapetalae</taxon>
        <taxon>rosids</taxon>
        <taxon>fabids</taxon>
        <taxon>Rosales</taxon>
        <taxon>Rosaceae</taxon>
        <taxon>Rosoideae</taxon>
        <taxon>Rosoideae incertae sedis</taxon>
        <taxon>Rosa</taxon>
    </lineage>
</organism>